<gene>
    <name evidence="2" type="ORF">H8F01_20050</name>
</gene>
<dbReference type="InterPro" id="IPR001193">
    <property type="entry name" value="MBTPS2"/>
</dbReference>
<dbReference type="GO" id="GO:0005737">
    <property type="term" value="C:cytoplasm"/>
    <property type="evidence" value="ECO:0007669"/>
    <property type="project" value="TreeGrafter"/>
</dbReference>
<dbReference type="GO" id="GO:0004222">
    <property type="term" value="F:metalloendopeptidase activity"/>
    <property type="evidence" value="ECO:0007669"/>
    <property type="project" value="InterPro"/>
</dbReference>
<dbReference type="InterPro" id="IPR041881">
    <property type="entry name" value="PqqD_sf"/>
</dbReference>
<dbReference type="GO" id="GO:0031293">
    <property type="term" value="P:membrane protein intracellular domain proteolysis"/>
    <property type="evidence" value="ECO:0007669"/>
    <property type="project" value="TreeGrafter"/>
</dbReference>
<dbReference type="RefSeq" id="WP_187056766.1">
    <property type="nucleotide sequence ID" value="NZ_CP060412.1"/>
</dbReference>
<feature type="transmembrane region" description="Helical" evidence="1">
    <location>
        <begin position="387"/>
        <end position="407"/>
    </location>
</feature>
<dbReference type="KEGG" id="dtl:H8F01_20050"/>
<keyword evidence="1" id="KW-0812">Transmembrane</keyword>
<keyword evidence="1" id="KW-0472">Membrane</keyword>
<proteinExistence type="predicted"/>
<evidence type="ECO:0000313" key="3">
    <source>
        <dbReference type="Proteomes" id="UP000515873"/>
    </source>
</evidence>
<evidence type="ECO:0000313" key="2">
    <source>
        <dbReference type="EMBL" id="QNK01304.1"/>
    </source>
</evidence>
<sequence>MSRQPFSPSWHSVAALRPRLMPYAVVQRVVFRGRPWYVVQDQTGGRVYRLSTAAYALIAGMDGTHTVQTLWERANASDARDACTQPEVVDLLVQLHAADLLQTDVPPDSGDAMERHRRKRYETLRQWLLNPMSIKVPLFNPDAMLTRLMPWVGWCFSRWGLLLWLLAVVPGAVLAAEHWHELTLNLSDRVLSSSNLMVMFAVYPVVKLLHELGHGFAVRRWGGAVRELGLMFLIFAPVPYVEASASAAFPSKYRRALVAAAGMLIELFLAAMALQVWLLAEPGVLRAVAFNVMVIGGVSTLLVNGNPLLRYDGYYILADLIEMPNLAQRGQAWWAYLLDRQAFGSHDAARPDETPAEQRWLFFYTPLAWAYRTFVTVSVIFLVATKYFIAGVIMACWSAFSLLVTPWRKAWKHLRTSAALHRVRSSAMRRAGTTLALVCAVAVLVPLPLHTHAQGVVWLPDTAMLHAGENGFFNQWIHAPDSMVHQGQPLYLLDNPQLRSELEVDRAKRDQAQARYDAEQFTDPVKARVSGRQLQEAQDVVHRAELKQARLIGEARTSGRLVAPTSQDMPGRYYKKGELVGYVLGDGQWIVRVIVRQDDIDLVHARMRGISLRLSDSPGVPHDATLVRSFPAAVEELPTAALGMNAGGEIPTQPSDANGLKTLQRVFIVDVSLPPGATPVFGERVQVRFDHGYESLAQQCLRRLRQVFLSHFNV</sequence>
<feature type="transmembrane region" description="Helical" evidence="1">
    <location>
        <begin position="159"/>
        <end position="178"/>
    </location>
</feature>
<keyword evidence="1" id="KW-1133">Transmembrane helix</keyword>
<feature type="transmembrane region" description="Helical" evidence="1">
    <location>
        <begin position="428"/>
        <end position="449"/>
    </location>
</feature>
<reference evidence="2 3" key="1">
    <citation type="submission" date="2020-08" db="EMBL/GenBank/DDBJ databases">
        <title>Dyella sp. G9 isolated from forest soil.</title>
        <authorList>
            <person name="Fu J."/>
            <person name="Qiu L."/>
        </authorList>
    </citation>
    <scope>NUCLEOTIDE SEQUENCE [LARGE SCALE GENOMIC DNA]</scope>
    <source>
        <strain evidence="2 3">G9</strain>
    </source>
</reference>
<feature type="transmembrane region" description="Helical" evidence="1">
    <location>
        <begin position="360"/>
        <end position="381"/>
    </location>
</feature>
<dbReference type="Gene3D" id="1.10.10.1150">
    <property type="entry name" value="Coenzyme PQQ synthesis protein D (PqqD)"/>
    <property type="match status" value="1"/>
</dbReference>
<keyword evidence="3" id="KW-1185">Reference proteome</keyword>
<dbReference type="Proteomes" id="UP000515873">
    <property type="component" value="Chromosome"/>
</dbReference>
<accession>A0A7G8Q3E6</accession>
<feature type="transmembrane region" description="Helical" evidence="1">
    <location>
        <begin position="284"/>
        <end position="303"/>
    </location>
</feature>
<dbReference type="PANTHER" id="PTHR13325">
    <property type="entry name" value="PROTEASE M50 MEMBRANE-BOUND TRANSCRIPTION FACTOR SITE 2 PROTEASE"/>
    <property type="match status" value="1"/>
</dbReference>
<dbReference type="SUPFAM" id="SSF111369">
    <property type="entry name" value="HlyD-like secretion proteins"/>
    <property type="match status" value="1"/>
</dbReference>
<protein>
    <submittedName>
        <fullName evidence="2">Peptidase M50</fullName>
    </submittedName>
</protein>
<feature type="transmembrane region" description="Helical" evidence="1">
    <location>
        <begin position="256"/>
        <end position="278"/>
    </location>
</feature>
<dbReference type="PANTHER" id="PTHR13325:SF3">
    <property type="entry name" value="MEMBRANE-BOUND TRANSCRIPTION FACTOR SITE-2 PROTEASE"/>
    <property type="match status" value="1"/>
</dbReference>
<dbReference type="AlphaFoldDB" id="A0A7G8Q3E6"/>
<dbReference type="EMBL" id="CP060412">
    <property type="protein sequence ID" value="QNK01304.1"/>
    <property type="molecule type" value="Genomic_DNA"/>
</dbReference>
<feature type="transmembrane region" description="Helical" evidence="1">
    <location>
        <begin position="190"/>
        <end position="209"/>
    </location>
</feature>
<name>A0A7G8Q3E6_9GAMM</name>
<evidence type="ECO:0000256" key="1">
    <source>
        <dbReference type="SAM" id="Phobius"/>
    </source>
</evidence>
<organism evidence="2 3">
    <name type="scientific">Dyella telluris</name>
    <dbReference type="NCBI Taxonomy" id="2763498"/>
    <lineage>
        <taxon>Bacteria</taxon>
        <taxon>Pseudomonadati</taxon>
        <taxon>Pseudomonadota</taxon>
        <taxon>Gammaproteobacteria</taxon>
        <taxon>Lysobacterales</taxon>
        <taxon>Rhodanobacteraceae</taxon>
        <taxon>Dyella</taxon>
    </lineage>
</organism>
<dbReference type="GO" id="GO:0016020">
    <property type="term" value="C:membrane"/>
    <property type="evidence" value="ECO:0007669"/>
    <property type="project" value="InterPro"/>
</dbReference>